<dbReference type="eggNOG" id="COG3563">
    <property type="taxonomic scope" value="Bacteria"/>
</dbReference>
<evidence type="ECO:0000313" key="1">
    <source>
        <dbReference type="EMBL" id="EPF69983.1"/>
    </source>
</evidence>
<name>S3MTS9_9GAMM</name>
<organism evidence="1 2">
    <name type="scientific">Acinetobacter rudis CIP 110305</name>
    <dbReference type="NCBI Taxonomy" id="421052"/>
    <lineage>
        <taxon>Bacteria</taxon>
        <taxon>Pseudomonadati</taxon>
        <taxon>Pseudomonadota</taxon>
        <taxon>Gammaproteobacteria</taxon>
        <taxon>Moraxellales</taxon>
        <taxon>Moraxellaceae</taxon>
        <taxon>Acinetobacter</taxon>
    </lineage>
</organism>
<dbReference type="OrthoDB" id="543755at2"/>
<comment type="caution">
    <text evidence="1">The sequence shown here is derived from an EMBL/GenBank/DDBJ whole genome shotgun (WGS) entry which is preliminary data.</text>
</comment>
<proteinExistence type="predicted"/>
<dbReference type="EMBL" id="ATGI01000039">
    <property type="protein sequence ID" value="EPF69983.1"/>
    <property type="molecule type" value="Genomic_DNA"/>
</dbReference>
<accession>S3MTS9</accession>
<dbReference type="GO" id="GO:0000271">
    <property type="term" value="P:polysaccharide biosynthetic process"/>
    <property type="evidence" value="ECO:0007669"/>
    <property type="project" value="InterPro"/>
</dbReference>
<gene>
    <name evidence="1" type="ORF">F945_03547</name>
</gene>
<protein>
    <recommendedName>
        <fullName evidence="3">Capsular polysaccharide export protein</fullName>
    </recommendedName>
</protein>
<sequence length="662" mass="75074">MNFVFSNRKIQSIPDIQRFLTEESCLSGPVYVGWGRKASFDHAQFLAQKNAAVCLCVEDGFVRSLGLGKQGYPPLSLVVDQSGIYFDARQQSDLERLIERDECHEANRRAQLAIDQIVRYQISKYNQKYTPIDTSRFQAQKNILVVDQTVGDQSIHCAGASNHSFLHMLKQARVDHPDAKLWVKTHPDVLAGKAKGHFSAQDFAQVGALVLSDNYNPIELLQMMHEVYVVSSQMGFEALLCGKTVHCFGLPWYAAWGLTHDQHTPLAILQERRQTRRSLTHLFACAYFRYARYVSPVTGQRCELEELIAILQPNIAMQQVLPPSLVLSGFSRWKKRFLRSYLGFPQTKLSFKNWLKPKSSEYIVAWGKKAYQFKQSGIQSLCTVEDGFVRSVGLGAALTRPCSLVFDPVGIYYDATAPSYVESLLSHCKLSTAEYQRARLLRERIIALNISKYNVGERERLEINFTGKVILVVGQVEDDMSVQLGGVDIKTNIALLKQVKELNPEAYIIYKPHPDVEAGLRPGKIEQQILLKYANQIETRRSIIECFAVIDEVHTLTSLTGFEALIRGIKVVCYGMPFYAGWGLTEDRHTNSRRTRQLTVDELLYVVLVQYAVYNLASSKIALTSIESVLDYLEQQTQESSKKSSNTWINILSKLNYLKLKK</sequence>
<dbReference type="InterPro" id="IPR007833">
    <property type="entry name" value="Capsule_polysaccharide_synth"/>
</dbReference>
<keyword evidence="2" id="KW-1185">Reference proteome</keyword>
<dbReference type="CDD" id="cd16440">
    <property type="entry name" value="beta_Kdo_transferase_KpsC_1"/>
    <property type="match status" value="1"/>
</dbReference>
<evidence type="ECO:0008006" key="3">
    <source>
        <dbReference type="Google" id="ProtNLM"/>
    </source>
</evidence>
<dbReference type="HOGENOM" id="CLU_025998_0_0_6"/>
<dbReference type="STRING" id="632955.GCA_000829675_02647"/>
<dbReference type="Pfam" id="PF05159">
    <property type="entry name" value="Capsule_synth"/>
    <property type="match status" value="3"/>
</dbReference>
<dbReference type="CDD" id="cd16439">
    <property type="entry name" value="beta_Kdo_transferase_KpsC_2"/>
    <property type="match status" value="1"/>
</dbReference>
<evidence type="ECO:0000313" key="2">
    <source>
        <dbReference type="Proteomes" id="UP000014568"/>
    </source>
</evidence>
<dbReference type="RefSeq" id="WP_016657905.1">
    <property type="nucleotide sequence ID" value="NZ_KE340355.1"/>
</dbReference>
<dbReference type="Proteomes" id="UP000014568">
    <property type="component" value="Unassembled WGS sequence"/>
</dbReference>
<dbReference type="PATRIC" id="fig|421052.3.peg.3479"/>
<reference evidence="1 2" key="1">
    <citation type="submission" date="2013-06" db="EMBL/GenBank/DDBJ databases">
        <title>The Genome Sequence of Acinetobacter rudis CIP 110305.</title>
        <authorList>
            <consortium name="The Broad Institute Genome Sequencing Platform"/>
            <consortium name="The Broad Institute Genome Sequencing Center for Infectious Disease"/>
            <person name="Cerqueira G."/>
            <person name="Feldgarden M."/>
            <person name="Courvalin P."/>
            <person name="Perichon B."/>
            <person name="Grillot-Courvalin C."/>
            <person name="Clermont D."/>
            <person name="Rocha E."/>
            <person name="Yoon E.-J."/>
            <person name="Nemec A."/>
            <person name="Young S.K."/>
            <person name="Zeng Q."/>
            <person name="Gargeya S."/>
            <person name="Fitzgerald M."/>
            <person name="Abouelleil A."/>
            <person name="Alvarado L."/>
            <person name="Berlin A.M."/>
            <person name="Chapman S.B."/>
            <person name="Dewar J."/>
            <person name="Goldberg J."/>
            <person name="Griggs A."/>
            <person name="Gujja S."/>
            <person name="Hansen M."/>
            <person name="Howarth C."/>
            <person name="Imamovic A."/>
            <person name="Larimer J."/>
            <person name="McCowan C."/>
            <person name="Murphy C."/>
            <person name="Pearson M."/>
            <person name="Priest M."/>
            <person name="Roberts A."/>
            <person name="Saif S."/>
            <person name="Shea T."/>
            <person name="Sykes S."/>
            <person name="Wortman J."/>
            <person name="Nusbaum C."/>
            <person name="Birren B."/>
        </authorList>
    </citation>
    <scope>NUCLEOTIDE SEQUENCE [LARGE SCALE GENOMIC DNA]</scope>
    <source>
        <strain evidence="1 2">CIP 110305</strain>
    </source>
</reference>
<dbReference type="AlphaFoldDB" id="S3MTS9"/>
<dbReference type="GO" id="GO:0015774">
    <property type="term" value="P:polysaccharide transport"/>
    <property type="evidence" value="ECO:0007669"/>
    <property type="project" value="InterPro"/>
</dbReference>